<keyword evidence="1" id="KW-0575">Peroxidase</keyword>
<dbReference type="Proteomes" id="UP000297975">
    <property type="component" value="Unassembled WGS sequence"/>
</dbReference>
<evidence type="ECO:0000313" key="1">
    <source>
        <dbReference type="EMBL" id="TFB24062.1"/>
    </source>
</evidence>
<evidence type="ECO:0000313" key="2">
    <source>
        <dbReference type="Proteomes" id="UP000297975"/>
    </source>
</evidence>
<dbReference type="GO" id="GO:0004601">
    <property type="term" value="F:peroxidase activity"/>
    <property type="evidence" value="ECO:0007669"/>
    <property type="project" value="UniProtKB-KW"/>
</dbReference>
<reference evidence="1 2" key="1">
    <citation type="submission" date="2019-03" db="EMBL/GenBank/DDBJ databases">
        <authorList>
            <person name="He R.-H."/>
        </authorList>
    </citation>
    <scope>NUCLEOTIDE SEQUENCE [LARGE SCALE GENOMIC DNA]</scope>
    <source>
        <strain evidence="2">SH 714</strain>
    </source>
</reference>
<dbReference type="AlphaFoldDB" id="A0A4Y8IQV4"/>
<keyword evidence="2" id="KW-1185">Reference proteome</keyword>
<dbReference type="SUPFAM" id="SSF69118">
    <property type="entry name" value="AhpD-like"/>
    <property type="match status" value="1"/>
</dbReference>
<gene>
    <name evidence="1" type="ORF">E3U55_04420</name>
</gene>
<dbReference type="OrthoDB" id="9808310at2"/>
<keyword evidence="1" id="KW-0560">Oxidoreductase</keyword>
<dbReference type="InterPro" id="IPR029032">
    <property type="entry name" value="AhpD-like"/>
</dbReference>
<comment type="caution">
    <text evidence="1">The sequence shown here is derived from an EMBL/GenBank/DDBJ whole genome shotgun (WGS) entry which is preliminary data.</text>
</comment>
<protein>
    <submittedName>
        <fullName evidence="1">Peroxidase</fullName>
    </submittedName>
</protein>
<dbReference type="EMBL" id="SOPW01000003">
    <property type="protein sequence ID" value="TFB24062.1"/>
    <property type="molecule type" value="Genomic_DNA"/>
</dbReference>
<organism evidence="1 2">
    <name type="scientific">Filobacillus milosensis</name>
    <dbReference type="NCBI Taxonomy" id="94137"/>
    <lineage>
        <taxon>Bacteria</taxon>
        <taxon>Bacillati</taxon>
        <taxon>Bacillota</taxon>
        <taxon>Bacilli</taxon>
        <taxon>Bacillales</taxon>
        <taxon>Bacillaceae</taxon>
        <taxon>Filobacillus</taxon>
    </lineage>
</organism>
<dbReference type="Gene3D" id="1.20.1290.10">
    <property type="entry name" value="AhpD-like"/>
    <property type="match status" value="1"/>
</dbReference>
<name>A0A4Y8IQV4_9BACI</name>
<accession>A0A4Y8IQV4</accession>
<sequence length="79" mass="9029">MGARIQMIDSDEAEGKLKDLYDKFNGKMANILKVHSLNPKSLEAHLEYYKVIMFGKSPLSRSVREMIATVVSVENECFY</sequence>
<proteinExistence type="predicted"/>